<dbReference type="EMBL" id="SRLO01000351">
    <property type="protein sequence ID" value="TNN59637.1"/>
    <property type="molecule type" value="Genomic_DNA"/>
</dbReference>
<organism evidence="3 4">
    <name type="scientific">Liparis tanakae</name>
    <name type="common">Tanaka's snailfish</name>
    <dbReference type="NCBI Taxonomy" id="230148"/>
    <lineage>
        <taxon>Eukaryota</taxon>
        <taxon>Metazoa</taxon>
        <taxon>Chordata</taxon>
        <taxon>Craniata</taxon>
        <taxon>Vertebrata</taxon>
        <taxon>Euteleostomi</taxon>
        <taxon>Actinopterygii</taxon>
        <taxon>Neopterygii</taxon>
        <taxon>Teleostei</taxon>
        <taxon>Neoteleostei</taxon>
        <taxon>Acanthomorphata</taxon>
        <taxon>Eupercaria</taxon>
        <taxon>Perciformes</taxon>
        <taxon>Cottioidei</taxon>
        <taxon>Cottales</taxon>
        <taxon>Liparidae</taxon>
        <taxon>Liparis</taxon>
    </lineage>
</organism>
<keyword evidence="2" id="KW-0812">Transmembrane</keyword>
<dbReference type="Proteomes" id="UP000314294">
    <property type="component" value="Unassembled WGS sequence"/>
</dbReference>
<comment type="caution">
    <text evidence="3">The sequence shown here is derived from an EMBL/GenBank/DDBJ whole genome shotgun (WGS) entry which is preliminary data.</text>
</comment>
<name>A0A4Z2H179_9TELE</name>
<accession>A0A4Z2H179</accession>
<keyword evidence="2" id="KW-0472">Membrane</keyword>
<keyword evidence="4" id="KW-1185">Reference proteome</keyword>
<keyword evidence="2" id="KW-1133">Transmembrane helix</keyword>
<sequence length="161" mass="17659">MFGIEMVALVFGGKVGRDAQGAGQREEPRAPRPQGQAGRVWRQRDAGGVVRQVLELLLLRPRGKEGAGEGGCHTRRAETANIITITIIIIIIIISIMSASSLTSAGPSYSHIHIYQKALWRTAAENPRLFSKSQRESTEETVWLPSILTVKLRLQNILPAP</sequence>
<evidence type="ECO:0000313" key="3">
    <source>
        <dbReference type="EMBL" id="TNN59637.1"/>
    </source>
</evidence>
<reference evidence="3 4" key="1">
    <citation type="submission" date="2019-03" db="EMBL/GenBank/DDBJ databases">
        <title>First draft genome of Liparis tanakae, snailfish: a comprehensive survey of snailfish specific genes.</title>
        <authorList>
            <person name="Kim W."/>
            <person name="Song I."/>
            <person name="Jeong J.-H."/>
            <person name="Kim D."/>
            <person name="Kim S."/>
            <person name="Ryu S."/>
            <person name="Song J.Y."/>
            <person name="Lee S.K."/>
        </authorList>
    </citation>
    <scope>NUCLEOTIDE SEQUENCE [LARGE SCALE GENOMIC DNA]</scope>
    <source>
        <tissue evidence="3">Muscle</tissue>
    </source>
</reference>
<gene>
    <name evidence="3" type="ORF">EYF80_030123</name>
</gene>
<protein>
    <submittedName>
        <fullName evidence="3">Uncharacterized protein</fullName>
    </submittedName>
</protein>
<proteinExistence type="predicted"/>
<evidence type="ECO:0000256" key="1">
    <source>
        <dbReference type="SAM" id="MobiDB-lite"/>
    </source>
</evidence>
<feature type="region of interest" description="Disordered" evidence="1">
    <location>
        <begin position="19"/>
        <end position="41"/>
    </location>
</feature>
<feature type="transmembrane region" description="Helical" evidence="2">
    <location>
        <begin position="82"/>
        <end position="102"/>
    </location>
</feature>
<dbReference type="AlphaFoldDB" id="A0A4Z2H179"/>
<evidence type="ECO:0000313" key="4">
    <source>
        <dbReference type="Proteomes" id="UP000314294"/>
    </source>
</evidence>
<evidence type="ECO:0000256" key="2">
    <source>
        <dbReference type="SAM" id="Phobius"/>
    </source>
</evidence>